<feature type="compositionally biased region" description="Low complexity" evidence="3">
    <location>
        <begin position="455"/>
        <end position="480"/>
    </location>
</feature>
<reference evidence="5" key="1">
    <citation type="submission" date="2025-08" db="UniProtKB">
        <authorList>
            <consortium name="Ensembl"/>
        </authorList>
    </citation>
    <scope>IDENTIFICATION</scope>
</reference>
<feature type="compositionally biased region" description="Low complexity" evidence="3">
    <location>
        <begin position="343"/>
        <end position="352"/>
    </location>
</feature>
<dbReference type="Gene3D" id="2.40.50.40">
    <property type="match status" value="1"/>
</dbReference>
<feature type="domain" description="Chromo" evidence="4">
    <location>
        <begin position="10"/>
        <end position="68"/>
    </location>
</feature>
<dbReference type="PANTHER" id="PTHR46860:SF1">
    <property type="entry name" value="CHROMOBOX PROTEIN HOMOLOG 2"/>
    <property type="match status" value="1"/>
</dbReference>
<dbReference type="Ensembl" id="ENSGMOT00000034434.1">
    <property type="protein sequence ID" value="ENSGMOP00000033457.1"/>
    <property type="gene ID" value="ENSGMOG00000031549.1"/>
</dbReference>
<dbReference type="GeneID" id="115531460"/>
<proteinExistence type="predicted"/>
<evidence type="ECO:0000256" key="2">
    <source>
        <dbReference type="ARBA" id="ARBA00023242"/>
    </source>
</evidence>
<feature type="compositionally biased region" description="Low complexity" evidence="3">
    <location>
        <begin position="372"/>
        <end position="388"/>
    </location>
</feature>
<reference evidence="5" key="2">
    <citation type="submission" date="2025-09" db="UniProtKB">
        <authorList>
            <consortium name="Ensembl"/>
        </authorList>
    </citation>
    <scope>IDENTIFICATION</scope>
</reference>
<dbReference type="InterPro" id="IPR042796">
    <property type="entry name" value="CBX2"/>
</dbReference>
<accession>A0A8C5AKM5</accession>
<feature type="compositionally biased region" description="Gly residues" evidence="3">
    <location>
        <begin position="331"/>
        <end position="342"/>
    </location>
</feature>
<feature type="compositionally biased region" description="Polar residues" evidence="3">
    <location>
        <begin position="362"/>
        <end position="371"/>
    </location>
</feature>
<feature type="region of interest" description="Disordered" evidence="3">
    <location>
        <begin position="408"/>
        <end position="585"/>
    </location>
</feature>
<dbReference type="Proteomes" id="UP000694546">
    <property type="component" value="Chromosome 18"/>
</dbReference>
<feature type="compositionally biased region" description="Polar residues" evidence="3">
    <location>
        <begin position="246"/>
        <end position="259"/>
    </location>
</feature>
<dbReference type="Pfam" id="PF17218">
    <property type="entry name" value="CBX7_C"/>
    <property type="match status" value="1"/>
</dbReference>
<dbReference type="PROSITE" id="PS00598">
    <property type="entry name" value="CHROMO_1"/>
    <property type="match status" value="1"/>
</dbReference>
<dbReference type="InterPro" id="IPR023779">
    <property type="entry name" value="Chromodomain_CS"/>
</dbReference>
<feature type="compositionally biased region" description="Basic and acidic residues" evidence="3">
    <location>
        <begin position="484"/>
        <end position="497"/>
    </location>
</feature>
<dbReference type="InterPro" id="IPR033773">
    <property type="entry name" value="CBX7_C"/>
</dbReference>
<evidence type="ECO:0000259" key="4">
    <source>
        <dbReference type="PROSITE" id="PS50013"/>
    </source>
</evidence>
<protein>
    <submittedName>
        <fullName evidence="5">Chromobox protein homolog 2-like</fullName>
    </submittedName>
</protein>
<organism evidence="5 6">
    <name type="scientific">Gadus morhua</name>
    <name type="common">Atlantic cod</name>
    <dbReference type="NCBI Taxonomy" id="8049"/>
    <lineage>
        <taxon>Eukaryota</taxon>
        <taxon>Metazoa</taxon>
        <taxon>Chordata</taxon>
        <taxon>Craniata</taxon>
        <taxon>Vertebrata</taxon>
        <taxon>Euteleostomi</taxon>
        <taxon>Actinopterygii</taxon>
        <taxon>Neopterygii</taxon>
        <taxon>Teleostei</taxon>
        <taxon>Neoteleostei</taxon>
        <taxon>Acanthomorphata</taxon>
        <taxon>Zeiogadaria</taxon>
        <taxon>Gadariae</taxon>
        <taxon>Gadiformes</taxon>
        <taxon>Gadoidei</taxon>
        <taxon>Gadidae</taxon>
        <taxon>Gadus</taxon>
    </lineage>
</organism>
<name>A0A8C5AKM5_GADMO</name>
<feature type="compositionally biased region" description="Basic and acidic residues" evidence="3">
    <location>
        <begin position="201"/>
        <end position="212"/>
    </location>
</feature>
<feature type="compositionally biased region" description="Gly residues" evidence="3">
    <location>
        <begin position="567"/>
        <end position="579"/>
    </location>
</feature>
<feature type="compositionally biased region" description="Low complexity" evidence="3">
    <location>
        <begin position="415"/>
        <end position="440"/>
    </location>
</feature>
<dbReference type="GeneTree" id="ENSGT00940000158816"/>
<keyword evidence="2" id="KW-0539">Nucleus</keyword>
<dbReference type="SMART" id="SM00298">
    <property type="entry name" value="CHROMO"/>
    <property type="match status" value="1"/>
</dbReference>
<dbReference type="GO" id="GO:0000792">
    <property type="term" value="C:heterochromatin"/>
    <property type="evidence" value="ECO:0007669"/>
    <property type="project" value="TreeGrafter"/>
</dbReference>
<dbReference type="KEGG" id="gmh:115531460"/>
<dbReference type="AlphaFoldDB" id="A0A8C5AKM5"/>
<dbReference type="CDD" id="cd18647">
    <property type="entry name" value="CD_Cbx2"/>
    <property type="match status" value="1"/>
</dbReference>
<dbReference type="PANTHER" id="PTHR46860">
    <property type="entry name" value="CHROMOBOX PROTEIN HOMOLOG 2"/>
    <property type="match status" value="1"/>
</dbReference>
<feature type="region of interest" description="Disordered" evidence="3">
    <location>
        <begin position="272"/>
        <end position="392"/>
    </location>
</feature>
<feature type="compositionally biased region" description="Gly residues" evidence="3">
    <location>
        <begin position="513"/>
        <end position="528"/>
    </location>
</feature>
<sequence length="643" mass="66300">MEGVTVGQVFDAECILSKRPRKGKFEYLVKWRGWSSKHNSWEPEDNILDPRLLAAFHKREQERELLFQKKGKRPRGRPRKILETAPSAKDSPTSSSPSSGLSSSASSSSSEDDDDEDDHAKKAKPGPRPLHPGPQKRPQILLAKPDPVPKKRGRKPLHPDLRALRQAKGRPSPSPPPPPPPPPSPPATAPPPRQQQQALRPHRDGPREESRSGVKKPLQPASFTYTGLSRGSREVAPPGSQGPAGSFTQSASSKPASLNSMWANRSLSNSSTFHNKAAASAHGKSSSDLKRSLSDTGSGRGEGLKTCPPALKHQVGGAEVPGLHGSSKHSGGFGRTQGGVGGSSSQRSLLGQRRQEGVAGQHQHNSSPSSVTSKLTAASPAPPASSLSARDRVTQALSLRALNLQSVAKHGNGHLHGNNNTSAGAGGHAASRSSLRSSSGPVGKGGERAKETRTSSSSSSAAASGQFSSPPAGGAAAEQGSRVRGKEAGAEIGRDAKGAGGHPGRSNSRLEKGSGGGGGGAGAGGSGGRQEDRKHGGQSQTLKELSTGDSDESSSSSGGSGSESERSGGGGGGDDGGGAFLYPGNRPSLGEVVASAGLDGETDWRPARTLLEHVFVTDVTANFITVTVKESPTSVGFFNARKH</sequence>
<dbReference type="InterPro" id="IPR016197">
    <property type="entry name" value="Chromo-like_dom_sf"/>
</dbReference>
<dbReference type="PROSITE" id="PS50013">
    <property type="entry name" value="CHROMO_2"/>
    <property type="match status" value="1"/>
</dbReference>
<comment type="subcellular location">
    <subcellularLocation>
        <location evidence="1">Nucleus</location>
    </subcellularLocation>
</comment>
<dbReference type="GO" id="GO:0000122">
    <property type="term" value="P:negative regulation of transcription by RNA polymerase II"/>
    <property type="evidence" value="ECO:0007669"/>
    <property type="project" value="TreeGrafter"/>
</dbReference>
<feature type="region of interest" description="Disordered" evidence="3">
    <location>
        <begin position="63"/>
        <end position="259"/>
    </location>
</feature>
<dbReference type="Pfam" id="PF00385">
    <property type="entry name" value="Chromo"/>
    <property type="match status" value="1"/>
</dbReference>
<evidence type="ECO:0000313" key="6">
    <source>
        <dbReference type="Proteomes" id="UP000694546"/>
    </source>
</evidence>
<dbReference type="OrthoDB" id="8192126at2759"/>
<evidence type="ECO:0000256" key="1">
    <source>
        <dbReference type="ARBA" id="ARBA00004123"/>
    </source>
</evidence>
<dbReference type="RefSeq" id="XP_030196614.1">
    <property type="nucleotide sequence ID" value="XM_030340754.1"/>
</dbReference>
<keyword evidence="6" id="KW-1185">Reference proteome</keyword>
<dbReference type="GO" id="GO:0035102">
    <property type="term" value="C:PRC1 complex"/>
    <property type="evidence" value="ECO:0007669"/>
    <property type="project" value="InterPro"/>
</dbReference>
<feature type="compositionally biased region" description="Basic residues" evidence="3">
    <location>
        <begin position="69"/>
        <end position="79"/>
    </location>
</feature>
<dbReference type="InterPro" id="IPR023780">
    <property type="entry name" value="Chromo_domain"/>
</dbReference>
<dbReference type="InterPro" id="IPR000953">
    <property type="entry name" value="Chromo/chromo_shadow_dom"/>
</dbReference>
<feature type="compositionally biased region" description="Pro residues" evidence="3">
    <location>
        <begin position="172"/>
        <end position="193"/>
    </location>
</feature>
<feature type="compositionally biased region" description="Low complexity" evidence="3">
    <location>
        <begin position="86"/>
        <end position="109"/>
    </location>
</feature>
<evidence type="ECO:0000313" key="5">
    <source>
        <dbReference type="Ensembl" id="ENSGMOP00000033457.1"/>
    </source>
</evidence>
<dbReference type="SUPFAM" id="SSF54160">
    <property type="entry name" value="Chromo domain-like"/>
    <property type="match status" value="1"/>
</dbReference>
<dbReference type="OMA" id="PHIMLAK"/>
<gene>
    <name evidence="5" type="primary">LOC115531460</name>
</gene>
<evidence type="ECO:0000256" key="3">
    <source>
        <dbReference type="SAM" id="MobiDB-lite"/>
    </source>
</evidence>